<evidence type="ECO:0000256" key="11">
    <source>
        <dbReference type="ARBA" id="ARBA00022967"/>
    </source>
</evidence>
<keyword evidence="13" id="KW-0406">Ion transport</keyword>
<dbReference type="Proteomes" id="UP000196027">
    <property type="component" value="Chromosome"/>
</dbReference>
<keyword evidence="8 15" id="KW-0547">Nucleotide-binding</keyword>
<evidence type="ECO:0000256" key="13">
    <source>
        <dbReference type="ARBA" id="ARBA00023065"/>
    </source>
</evidence>
<evidence type="ECO:0000256" key="6">
    <source>
        <dbReference type="ARBA" id="ARBA00022692"/>
    </source>
</evidence>
<dbReference type="CDD" id="cd02079">
    <property type="entry name" value="P-type_ATPase_HM"/>
    <property type="match status" value="1"/>
</dbReference>
<dbReference type="PRINTS" id="PR00119">
    <property type="entry name" value="CATATPASE"/>
</dbReference>
<keyword evidence="14 15" id="KW-0472">Membrane</keyword>
<evidence type="ECO:0000256" key="4">
    <source>
        <dbReference type="ARBA" id="ARBA00022475"/>
    </source>
</evidence>
<dbReference type="NCBIfam" id="TIGR01512">
    <property type="entry name" value="ATPase-IB2_Cd"/>
    <property type="match status" value="1"/>
</dbReference>
<dbReference type="GO" id="GO:0005507">
    <property type="term" value="F:copper ion binding"/>
    <property type="evidence" value="ECO:0007669"/>
    <property type="project" value="TreeGrafter"/>
</dbReference>
<keyword evidence="5" id="KW-0597">Phosphoprotein</keyword>
<dbReference type="InterPro" id="IPR008250">
    <property type="entry name" value="ATPase_P-typ_transduc_dom_A_sf"/>
</dbReference>
<dbReference type="Gene3D" id="2.70.150.10">
    <property type="entry name" value="Calcium-transporting ATPase, cytoplasmic transduction domain A"/>
    <property type="match status" value="1"/>
</dbReference>
<feature type="transmembrane region" description="Helical" evidence="15">
    <location>
        <begin position="464"/>
        <end position="485"/>
    </location>
</feature>
<dbReference type="GO" id="GO:0016887">
    <property type="term" value="F:ATP hydrolysis activity"/>
    <property type="evidence" value="ECO:0007669"/>
    <property type="project" value="InterPro"/>
</dbReference>
<feature type="transmembrane region" description="Helical" evidence="15">
    <location>
        <begin position="287"/>
        <end position="305"/>
    </location>
</feature>
<evidence type="ECO:0000256" key="14">
    <source>
        <dbReference type="ARBA" id="ARBA00023136"/>
    </source>
</evidence>
<evidence type="ECO:0000259" key="17">
    <source>
        <dbReference type="PROSITE" id="PS50846"/>
    </source>
</evidence>
<keyword evidence="11" id="KW-1278">Translocase</keyword>
<comment type="subcellular location">
    <subcellularLocation>
        <location evidence="1">Cell membrane</location>
        <topology evidence="1">Multi-pass membrane protein</topology>
    </subcellularLocation>
</comment>
<keyword evidence="6 15" id="KW-0812">Transmembrane</keyword>
<feature type="transmembrane region" description="Helical" evidence="15">
    <location>
        <begin position="249"/>
        <end position="267"/>
    </location>
</feature>
<dbReference type="InterPro" id="IPR023298">
    <property type="entry name" value="ATPase_P-typ_TM_dom_sf"/>
</dbReference>
<evidence type="ECO:0000256" key="2">
    <source>
        <dbReference type="ARBA" id="ARBA00006024"/>
    </source>
</evidence>
<name>A0A1Y0I7A2_9GAMM</name>
<feature type="transmembrane region" description="Helical" evidence="15">
    <location>
        <begin position="820"/>
        <end position="838"/>
    </location>
</feature>
<dbReference type="Gene3D" id="3.40.1110.10">
    <property type="entry name" value="Calcium-transporting ATPase, cytoplasmic domain N"/>
    <property type="match status" value="1"/>
</dbReference>
<dbReference type="Gene3D" id="3.30.70.100">
    <property type="match status" value="1"/>
</dbReference>
<dbReference type="GO" id="GO:0005524">
    <property type="term" value="F:ATP binding"/>
    <property type="evidence" value="ECO:0007669"/>
    <property type="project" value="UniProtKB-UniRule"/>
</dbReference>
<keyword evidence="10" id="KW-0460">Magnesium</keyword>
<dbReference type="NCBIfam" id="TIGR01511">
    <property type="entry name" value="ATPase-IB1_Cu"/>
    <property type="match status" value="1"/>
</dbReference>
<organism evidence="18 19">
    <name type="scientific">Oleiphilus messinensis</name>
    <dbReference type="NCBI Taxonomy" id="141451"/>
    <lineage>
        <taxon>Bacteria</taxon>
        <taxon>Pseudomonadati</taxon>
        <taxon>Pseudomonadota</taxon>
        <taxon>Gammaproteobacteria</taxon>
        <taxon>Oceanospirillales</taxon>
        <taxon>Oleiphilaceae</taxon>
        <taxon>Oleiphilus</taxon>
    </lineage>
</organism>
<keyword evidence="4 15" id="KW-1003">Cell membrane</keyword>
<dbReference type="InterPro" id="IPR001757">
    <property type="entry name" value="P_typ_ATPase"/>
</dbReference>
<dbReference type="Pfam" id="PF00122">
    <property type="entry name" value="E1-E2_ATPase"/>
    <property type="match status" value="1"/>
</dbReference>
<dbReference type="NCBIfam" id="TIGR01525">
    <property type="entry name" value="ATPase-IB_hvy"/>
    <property type="match status" value="1"/>
</dbReference>
<dbReference type="CDD" id="cd00371">
    <property type="entry name" value="HMA"/>
    <property type="match status" value="1"/>
</dbReference>
<gene>
    <name evidence="18" type="ORF">OLMES_2258</name>
</gene>
<protein>
    <submittedName>
        <fullName evidence="18">Cation transport ATPase, E1-E2 family, (CcoI)</fullName>
    </submittedName>
</protein>
<dbReference type="SUPFAM" id="SSF56784">
    <property type="entry name" value="HAD-like"/>
    <property type="match status" value="1"/>
</dbReference>
<keyword evidence="12 15" id="KW-1133">Transmembrane helix</keyword>
<dbReference type="Pfam" id="PF12156">
    <property type="entry name" value="ATPase-cat_bd"/>
    <property type="match status" value="1"/>
</dbReference>
<dbReference type="PANTHER" id="PTHR43520:SF5">
    <property type="entry name" value="CATION-TRANSPORTING P-TYPE ATPASE-RELATED"/>
    <property type="match status" value="1"/>
</dbReference>
<dbReference type="InterPro" id="IPR006121">
    <property type="entry name" value="HMA_dom"/>
</dbReference>
<dbReference type="SUPFAM" id="SSF55008">
    <property type="entry name" value="HMA, heavy metal-associated domain"/>
    <property type="match status" value="1"/>
</dbReference>
<dbReference type="InterPro" id="IPR027256">
    <property type="entry name" value="P-typ_ATPase_IB"/>
</dbReference>
<dbReference type="NCBIfam" id="TIGR01494">
    <property type="entry name" value="ATPase_P-type"/>
    <property type="match status" value="1"/>
</dbReference>
<dbReference type="SFLD" id="SFLDF00027">
    <property type="entry name" value="p-type_atpase"/>
    <property type="match status" value="1"/>
</dbReference>
<dbReference type="InterPro" id="IPR036163">
    <property type="entry name" value="HMA_dom_sf"/>
</dbReference>
<comment type="similarity">
    <text evidence="2 15">Belongs to the cation transport ATPase (P-type) (TC 3.A.3) family. Type IB subfamily.</text>
</comment>
<reference evidence="18 19" key="1">
    <citation type="submission" date="2017-05" db="EMBL/GenBank/DDBJ databases">
        <title>Genomic insights into alkan degradation activity of Oleiphilus messinensis.</title>
        <authorList>
            <person name="Kozyavkin S.A."/>
            <person name="Slesarev A.I."/>
            <person name="Golyshin P.N."/>
            <person name="Korzhenkov A."/>
            <person name="Golyshina O.N."/>
            <person name="Toshchakov S.V."/>
        </authorList>
    </citation>
    <scope>NUCLEOTIDE SEQUENCE [LARGE SCALE GENOMIC DNA]</scope>
    <source>
        <strain evidence="18 19">ME102</strain>
    </source>
</reference>
<dbReference type="InterPro" id="IPR023299">
    <property type="entry name" value="ATPase_P-typ_cyto_dom_N"/>
</dbReference>
<proteinExistence type="inferred from homology"/>
<dbReference type="InterPro" id="IPR044492">
    <property type="entry name" value="P_typ_ATPase_HD_dom"/>
</dbReference>
<dbReference type="SUPFAM" id="SSF81653">
    <property type="entry name" value="Calcium ATPase, transduction domain A"/>
    <property type="match status" value="1"/>
</dbReference>
<dbReference type="KEGG" id="ome:OLMES_2258"/>
<evidence type="ECO:0000256" key="15">
    <source>
        <dbReference type="RuleBase" id="RU362081"/>
    </source>
</evidence>
<dbReference type="SFLD" id="SFLDS00003">
    <property type="entry name" value="Haloacid_Dehalogenase"/>
    <property type="match status" value="1"/>
</dbReference>
<evidence type="ECO:0000256" key="8">
    <source>
        <dbReference type="ARBA" id="ARBA00022741"/>
    </source>
</evidence>
<keyword evidence="19" id="KW-1185">Reference proteome</keyword>
<dbReference type="InterPro" id="IPR018303">
    <property type="entry name" value="ATPase_P-typ_P_site"/>
</dbReference>
<dbReference type="Gene3D" id="3.40.50.1000">
    <property type="entry name" value="HAD superfamily/HAD-like"/>
    <property type="match status" value="1"/>
</dbReference>
<evidence type="ECO:0000256" key="9">
    <source>
        <dbReference type="ARBA" id="ARBA00022840"/>
    </source>
</evidence>
<evidence type="ECO:0000256" key="16">
    <source>
        <dbReference type="SAM" id="MobiDB-lite"/>
    </source>
</evidence>
<dbReference type="PANTHER" id="PTHR43520">
    <property type="entry name" value="ATP7, ISOFORM B"/>
    <property type="match status" value="1"/>
</dbReference>
<keyword evidence="7 15" id="KW-0479">Metal-binding</keyword>
<evidence type="ECO:0000313" key="19">
    <source>
        <dbReference type="Proteomes" id="UP000196027"/>
    </source>
</evidence>
<dbReference type="AlphaFoldDB" id="A0A1Y0I7A2"/>
<sequence length="842" mass="92565">MQVTPASPQDKMSGPEAAGMRPEDSQTPTSEKDLTCYHCQLPIPDDLNLKTEHDGKQLRFCCLGCQAVAETILGTGLTAFYQYRNEKLTKPELLETHKKEELHLYDREDISKEFTEIVEERIDGEFTKCVKTRIYVEGITCAACVWLLEQHLNQQNGVVQFKINHSTQIATAIWNPELTRFSDLLIAIHGIGYSAKPYQANEIDELQQKQQKQAIFRLGVAGIGTMQNMMLAIPLYVGALSGISEEFLILFRWVSLLVATPVVLYSAKPFFEAALRDLKTRHLTMDVPVSLAIGCAYLASAWVTLFGGAEVYFDSVCMFTFFLLLGRFFEMRTRFKSTLGIRKLQQLLPTSATRIAPDGTEHVIAAKEVKIGDILHIKQGDTAPCDGTVSEGSSSFDESALTGEFIPVSKKAGDTVLAGTINVEQTISICASKEANHSRISAILDILQDALQHKPPLARQADKIASYFVAGVLLVATAVAVYWGLNDPDHAFAITLSVLVITCPCALSLATPTTLTAATDKLREIGLLIVKGHAIETLAKTNHIVLDKTGTLTEGKLTLKKIKTWENGVTDTEILDVVGALERHSNHPIASVFRTFGKHPASQVQIVNGQGVEGVYQSTRYRIGNQRFISDWHPSAATKNDQSDESASHLIEVYLASEKEFLATIFLDDNIRKDAVPVIRALHTQRIKTYILSGDRLEVVQPLADQLGIENYKAEASPEDKLNFLKALQSEHNIVTMVGDGINDVPVMAGANVSVAMGNARDFTKVNADSILMNNDLACLEQSIHVSRKSQQIISQNLAWALSYNILALPMAVMGMIPPYLAALGMSLSSLIVVINALRVKR</sequence>
<dbReference type="InterPro" id="IPR023214">
    <property type="entry name" value="HAD_sf"/>
</dbReference>
<evidence type="ECO:0000256" key="1">
    <source>
        <dbReference type="ARBA" id="ARBA00004651"/>
    </source>
</evidence>
<accession>A0A1Y0I7A2</accession>
<feature type="domain" description="HMA" evidence="17">
    <location>
        <begin position="130"/>
        <end position="196"/>
    </location>
</feature>
<evidence type="ECO:0000313" key="18">
    <source>
        <dbReference type="EMBL" id="ARU56321.1"/>
    </source>
</evidence>
<dbReference type="InterPro" id="IPR036412">
    <property type="entry name" value="HAD-like_sf"/>
</dbReference>
<keyword evidence="9 15" id="KW-0067">ATP-binding</keyword>
<dbReference type="Pfam" id="PF00403">
    <property type="entry name" value="HMA"/>
    <property type="match status" value="1"/>
</dbReference>
<dbReference type="GO" id="GO:0055070">
    <property type="term" value="P:copper ion homeostasis"/>
    <property type="evidence" value="ECO:0007669"/>
    <property type="project" value="TreeGrafter"/>
</dbReference>
<feature type="transmembrane region" description="Helical" evidence="15">
    <location>
        <begin position="797"/>
        <end position="814"/>
    </location>
</feature>
<dbReference type="Pfam" id="PF00702">
    <property type="entry name" value="Hydrolase"/>
    <property type="match status" value="1"/>
</dbReference>
<feature type="transmembrane region" description="Helical" evidence="15">
    <location>
        <begin position="215"/>
        <end position="237"/>
    </location>
</feature>
<dbReference type="GO" id="GO:0043682">
    <property type="term" value="F:P-type divalent copper transporter activity"/>
    <property type="evidence" value="ECO:0007669"/>
    <property type="project" value="TreeGrafter"/>
</dbReference>
<dbReference type="GO" id="GO:0005886">
    <property type="term" value="C:plasma membrane"/>
    <property type="evidence" value="ECO:0007669"/>
    <property type="project" value="UniProtKB-SubCell"/>
</dbReference>
<dbReference type="InterPro" id="IPR021993">
    <property type="entry name" value="ATPase-cat-bd"/>
</dbReference>
<dbReference type="PROSITE" id="PS00154">
    <property type="entry name" value="ATPASE_E1_E2"/>
    <property type="match status" value="1"/>
</dbReference>
<evidence type="ECO:0000256" key="7">
    <source>
        <dbReference type="ARBA" id="ARBA00022723"/>
    </source>
</evidence>
<evidence type="ECO:0000256" key="10">
    <source>
        <dbReference type="ARBA" id="ARBA00022842"/>
    </source>
</evidence>
<dbReference type="SFLD" id="SFLDG00002">
    <property type="entry name" value="C1.7:_P-type_atpase_like"/>
    <property type="match status" value="1"/>
</dbReference>
<feature type="transmembrane region" description="Helical" evidence="15">
    <location>
        <begin position="311"/>
        <end position="329"/>
    </location>
</feature>
<dbReference type="OrthoDB" id="9814270at2"/>
<evidence type="ECO:0000256" key="3">
    <source>
        <dbReference type="ARBA" id="ARBA00022448"/>
    </source>
</evidence>
<dbReference type="EMBL" id="CP021425">
    <property type="protein sequence ID" value="ARU56321.1"/>
    <property type="molecule type" value="Genomic_DNA"/>
</dbReference>
<dbReference type="SUPFAM" id="SSF81665">
    <property type="entry name" value="Calcium ATPase, transmembrane domain M"/>
    <property type="match status" value="1"/>
</dbReference>
<dbReference type="PROSITE" id="PS50846">
    <property type="entry name" value="HMA_2"/>
    <property type="match status" value="1"/>
</dbReference>
<evidence type="ECO:0000256" key="5">
    <source>
        <dbReference type="ARBA" id="ARBA00022553"/>
    </source>
</evidence>
<feature type="region of interest" description="Disordered" evidence="16">
    <location>
        <begin position="1"/>
        <end position="31"/>
    </location>
</feature>
<feature type="transmembrane region" description="Helical" evidence="15">
    <location>
        <begin position="491"/>
        <end position="511"/>
    </location>
</feature>
<evidence type="ECO:0000256" key="12">
    <source>
        <dbReference type="ARBA" id="ARBA00022989"/>
    </source>
</evidence>
<dbReference type="InterPro" id="IPR059000">
    <property type="entry name" value="ATPase_P-type_domA"/>
</dbReference>
<keyword evidence="3" id="KW-0813">Transport</keyword>